<dbReference type="InterPro" id="IPR011990">
    <property type="entry name" value="TPR-like_helical_dom_sf"/>
</dbReference>
<sequence length="226" mass="25283">MTGVASQSMEIIDGDAIPDEARRLHQQGRMAGQQGDYDRALELLDRAHAEAPGWAYPVYDAAFTYLLKGDIVAAERLYTKVDRMEPRGFFTCKTTLDVLRRELSGALPDGLAHAFVMLEFLQDEEEKKAILQGVVSRFPGFAQAWRELSDLLEDPDDRLYAIERGLDGDPDHETRGQLMLNKALLVHRRGDREQAMEILTLLALDPDSTLSTVSLANATITQVLPR</sequence>
<name>A0ABW3CN79_9ACTN</name>
<dbReference type="SUPFAM" id="SSF48452">
    <property type="entry name" value="TPR-like"/>
    <property type="match status" value="1"/>
</dbReference>
<reference evidence="2" key="1">
    <citation type="journal article" date="2019" name="Int. J. Syst. Evol. Microbiol.">
        <title>The Global Catalogue of Microorganisms (GCM) 10K type strain sequencing project: providing services to taxonomists for standard genome sequencing and annotation.</title>
        <authorList>
            <consortium name="The Broad Institute Genomics Platform"/>
            <consortium name="The Broad Institute Genome Sequencing Center for Infectious Disease"/>
            <person name="Wu L."/>
            <person name="Ma J."/>
        </authorList>
    </citation>
    <scope>NUCLEOTIDE SEQUENCE [LARGE SCALE GENOMIC DNA]</scope>
    <source>
        <strain evidence="2">JCM 31696</strain>
    </source>
</reference>
<protein>
    <submittedName>
        <fullName evidence="1">Tetratricopeptide repeat protein</fullName>
    </submittedName>
</protein>
<dbReference type="Gene3D" id="1.25.40.10">
    <property type="entry name" value="Tetratricopeptide repeat domain"/>
    <property type="match status" value="1"/>
</dbReference>
<dbReference type="Pfam" id="PF14559">
    <property type="entry name" value="TPR_19"/>
    <property type="match status" value="1"/>
</dbReference>
<organism evidence="1 2">
    <name type="scientific">Actinomadura adrarensis</name>
    <dbReference type="NCBI Taxonomy" id="1819600"/>
    <lineage>
        <taxon>Bacteria</taxon>
        <taxon>Bacillati</taxon>
        <taxon>Actinomycetota</taxon>
        <taxon>Actinomycetes</taxon>
        <taxon>Streptosporangiales</taxon>
        <taxon>Thermomonosporaceae</taxon>
        <taxon>Actinomadura</taxon>
    </lineage>
</organism>
<dbReference type="EMBL" id="JBHTIR010003888">
    <property type="protein sequence ID" value="MFD0855973.1"/>
    <property type="molecule type" value="Genomic_DNA"/>
</dbReference>
<accession>A0ABW3CN79</accession>
<evidence type="ECO:0000313" key="1">
    <source>
        <dbReference type="EMBL" id="MFD0855973.1"/>
    </source>
</evidence>
<evidence type="ECO:0000313" key="2">
    <source>
        <dbReference type="Proteomes" id="UP001597083"/>
    </source>
</evidence>
<comment type="caution">
    <text evidence="1">The sequence shown here is derived from an EMBL/GenBank/DDBJ whole genome shotgun (WGS) entry which is preliminary data.</text>
</comment>
<dbReference type="Proteomes" id="UP001597083">
    <property type="component" value="Unassembled WGS sequence"/>
</dbReference>
<keyword evidence="2" id="KW-1185">Reference proteome</keyword>
<proteinExistence type="predicted"/>
<gene>
    <name evidence="1" type="ORF">ACFQ07_27285</name>
</gene>